<dbReference type="Proteomes" id="UP000000238">
    <property type="component" value="Chromosome"/>
</dbReference>
<dbReference type="RefSeq" id="WP_011396608.1">
    <property type="nucleotide sequence ID" value="NC_007645.1"/>
</dbReference>
<dbReference type="EMBL" id="CP000155">
    <property type="protein sequence ID" value="ABC29539.1"/>
    <property type="molecule type" value="Genomic_DNA"/>
</dbReference>
<dbReference type="InterPro" id="IPR027359">
    <property type="entry name" value="Volt_channel_dom_sf"/>
</dbReference>
<feature type="transmembrane region" description="Helical" evidence="6">
    <location>
        <begin position="100"/>
        <end position="118"/>
    </location>
</feature>
<dbReference type="STRING" id="349521.HCH_02754"/>
<keyword evidence="4 6" id="KW-0472">Membrane</keyword>
<evidence type="ECO:0000256" key="3">
    <source>
        <dbReference type="ARBA" id="ARBA00022989"/>
    </source>
</evidence>
<name>Q2SII5_HAHCH</name>
<keyword evidence="3 6" id="KW-1133">Transmembrane helix</keyword>
<dbReference type="HOGENOM" id="CLU_067745_0_0_6"/>
<accession>Q2SII5</accession>
<evidence type="ECO:0008006" key="9">
    <source>
        <dbReference type="Google" id="ProtNLM"/>
    </source>
</evidence>
<dbReference type="OrthoDB" id="974877at2"/>
<evidence type="ECO:0000313" key="8">
    <source>
        <dbReference type="Proteomes" id="UP000000238"/>
    </source>
</evidence>
<dbReference type="KEGG" id="hch:HCH_02754"/>
<evidence type="ECO:0000256" key="2">
    <source>
        <dbReference type="ARBA" id="ARBA00022692"/>
    </source>
</evidence>
<dbReference type="Gene3D" id="1.20.120.350">
    <property type="entry name" value="Voltage-gated potassium channels. Chain C"/>
    <property type="match status" value="1"/>
</dbReference>
<sequence length="345" mass="40109">MLKIDYEHLRQSRQGIWIALDLFMLFMLVINLSLIIIDALFDTAAMQFLTRNYTPWLHEPLMLMHENFLLVDLAFVSLFISEFLLRWFVAIKEKTFERWYFFPFLHWYDLIGCIPLGSTRLLRFLRVFSIIYRLHKYKIIDIANTKLFTFFAFYYNVFLEELSDRVVVKVISGIQEDLRHDSEIGRRIAEKIVEPRLPVLAETWSHMVTQLSGNMRSNPDNPLVAKLRRSLTDAMQSHTNFKRVNAIPFIGGNITGRLEDTIADIVVSTIANLLEDLEIPDHIDGIKSSFEQLNVRSGGALMQLDEQVIELIIDILELSKEQVAVQSWKRELRAAQKAGAEDKDA</sequence>
<feature type="coiled-coil region" evidence="5">
    <location>
        <begin position="301"/>
        <end position="338"/>
    </location>
</feature>
<feature type="transmembrane region" description="Helical" evidence="6">
    <location>
        <begin position="68"/>
        <end position="88"/>
    </location>
</feature>
<dbReference type="eggNOG" id="ENOG502ZATM">
    <property type="taxonomic scope" value="Bacteria"/>
</dbReference>
<organism evidence="7 8">
    <name type="scientific">Hahella chejuensis (strain KCTC 2396)</name>
    <dbReference type="NCBI Taxonomy" id="349521"/>
    <lineage>
        <taxon>Bacteria</taxon>
        <taxon>Pseudomonadati</taxon>
        <taxon>Pseudomonadota</taxon>
        <taxon>Gammaproteobacteria</taxon>
        <taxon>Oceanospirillales</taxon>
        <taxon>Hahellaceae</taxon>
        <taxon>Hahella</taxon>
    </lineage>
</organism>
<reference evidence="7 8" key="1">
    <citation type="journal article" date="2005" name="Nucleic Acids Res.">
        <title>Genomic blueprint of Hahella chejuensis, a marine microbe producing an algicidal agent.</title>
        <authorList>
            <person name="Jeong H."/>
            <person name="Yim J.H."/>
            <person name="Lee C."/>
            <person name="Choi S.-H."/>
            <person name="Park Y.K."/>
            <person name="Yoon S.H."/>
            <person name="Hur C.-G."/>
            <person name="Kang H.-Y."/>
            <person name="Kim D."/>
            <person name="Lee H.H."/>
            <person name="Park K.H."/>
            <person name="Park S.-H."/>
            <person name="Park H.-S."/>
            <person name="Lee H.K."/>
            <person name="Oh T.K."/>
            <person name="Kim J.F."/>
        </authorList>
    </citation>
    <scope>NUCLEOTIDE SEQUENCE [LARGE SCALE GENOMIC DNA]</scope>
    <source>
        <strain evidence="7 8">KCTC 2396</strain>
    </source>
</reference>
<keyword evidence="5" id="KW-0175">Coiled coil</keyword>
<dbReference type="GO" id="GO:0016020">
    <property type="term" value="C:membrane"/>
    <property type="evidence" value="ECO:0007669"/>
    <property type="project" value="UniProtKB-SubCell"/>
</dbReference>
<evidence type="ECO:0000256" key="6">
    <source>
        <dbReference type="SAM" id="Phobius"/>
    </source>
</evidence>
<comment type="subcellular location">
    <subcellularLocation>
        <location evidence="1">Membrane</location>
        <topology evidence="1">Multi-pass membrane protein</topology>
    </subcellularLocation>
</comment>
<protein>
    <recommendedName>
        <fullName evidence="9">Ion transporter</fullName>
    </recommendedName>
</protein>
<keyword evidence="8" id="KW-1185">Reference proteome</keyword>
<feature type="transmembrane region" description="Helical" evidence="6">
    <location>
        <begin position="16"/>
        <end position="41"/>
    </location>
</feature>
<keyword evidence="2 6" id="KW-0812">Transmembrane</keyword>
<evidence type="ECO:0000256" key="4">
    <source>
        <dbReference type="ARBA" id="ARBA00023136"/>
    </source>
</evidence>
<evidence type="ECO:0000313" key="7">
    <source>
        <dbReference type="EMBL" id="ABC29539.1"/>
    </source>
</evidence>
<proteinExistence type="predicted"/>
<gene>
    <name evidence="7" type="ordered locus">HCH_02754</name>
</gene>
<dbReference type="AlphaFoldDB" id="Q2SII5"/>
<feature type="transmembrane region" description="Helical" evidence="6">
    <location>
        <begin position="139"/>
        <end position="158"/>
    </location>
</feature>
<evidence type="ECO:0000256" key="5">
    <source>
        <dbReference type="SAM" id="Coils"/>
    </source>
</evidence>
<evidence type="ECO:0000256" key="1">
    <source>
        <dbReference type="ARBA" id="ARBA00004141"/>
    </source>
</evidence>